<dbReference type="InterPro" id="IPR029063">
    <property type="entry name" value="SAM-dependent_MTases_sf"/>
</dbReference>
<feature type="region of interest" description="Disordered" evidence="1">
    <location>
        <begin position="1"/>
        <end position="21"/>
    </location>
</feature>
<dbReference type="GO" id="GO:0008168">
    <property type="term" value="F:methyltransferase activity"/>
    <property type="evidence" value="ECO:0007669"/>
    <property type="project" value="UniProtKB-KW"/>
</dbReference>
<keyword evidence="2" id="KW-0808">Transferase</keyword>
<dbReference type="RefSeq" id="WP_046764717.1">
    <property type="nucleotide sequence ID" value="NZ_LBIC01000007.1"/>
</dbReference>
<dbReference type="InterPro" id="IPR010342">
    <property type="entry name" value="DUF938"/>
</dbReference>
<dbReference type="Pfam" id="PF06080">
    <property type="entry name" value="DUF938"/>
    <property type="match status" value="1"/>
</dbReference>
<protein>
    <submittedName>
        <fullName evidence="2">SAM-dependent methyltransferase</fullName>
    </submittedName>
</protein>
<dbReference type="STRING" id="56193.YP76_16660"/>
<reference evidence="2 3" key="1">
    <citation type="submission" date="2015-04" db="EMBL/GenBank/DDBJ databases">
        <title>Genome sequence of aromatic hydrocarbons-degrading Sphingobium chungbukense DJ77.</title>
        <authorList>
            <person name="Kim Y.-C."/>
            <person name="Chae J.-C."/>
        </authorList>
    </citation>
    <scope>NUCLEOTIDE SEQUENCE [LARGE SCALE GENOMIC DNA]</scope>
    <source>
        <strain evidence="2 3">DJ77</strain>
    </source>
</reference>
<evidence type="ECO:0000313" key="2">
    <source>
        <dbReference type="EMBL" id="KKW91202.1"/>
    </source>
</evidence>
<comment type="caution">
    <text evidence="2">The sequence shown here is derived from an EMBL/GenBank/DDBJ whole genome shotgun (WGS) entry which is preliminary data.</text>
</comment>
<dbReference type="PANTHER" id="PTHR20974">
    <property type="entry name" value="UPF0585 PROTEIN CG18661"/>
    <property type="match status" value="1"/>
</dbReference>
<sequence>MTDRPEPWEPGSGPVGGNKRFAPATLRNRDAILAVLREALPPSGLVLEVASGSGEHAIHFAAALHALDWQPSDPDPAALASIEAWRAEAGLANVRSPIRLDAEADWPMDRADAILCINMVHISPWTATLGLLRGAGRVLPPGGLLYLYGPYLQADVETARSNLAFDASLRARDPRWGIRAIEDVIAAAQVQDLAFDGLVEMPANNLSLLFRRT</sequence>
<organism evidence="2 3">
    <name type="scientific">Sphingobium chungbukense</name>
    <dbReference type="NCBI Taxonomy" id="56193"/>
    <lineage>
        <taxon>Bacteria</taxon>
        <taxon>Pseudomonadati</taxon>
        <taxon>Pseudomonadota</taxon>
        <taxon>Alphaproteobacteria</taxon>
        <taxon>Sphingomonadales</taxon>
        <taxon>Sphingomonadaceae</taxon>
        <taxon>Sphingobium</taxon>
    </lineage>
</organism>
<accession>A0A0M3AM56</accession>
<keyword evidence="3" id="KW-1185">Reference proteome</keyword>
<evidence type="ECO:0000313" key="3">
    <source>
        <dbReference type="Proteomes" id="UP000033874"/>
    </source>
</evidence>
<dbReference type="Gene3D" id="3.40.50.150">
    <property type="entry name" value="Vaccinia Virus protein VP39"/>
    <property type="match status" value="1"/>
</dbReference>
<evidence type="ECO:0000256" key="1">
    <source>
        <dbReference type="SAM" id="MobiDB-lite"/>
    </source>
</evidence>
<dbReference type="SUPFAM" id="SSF53335">
    <property type="entry name" value="S-adenosyl-L-methionine-dependent methyltransferases"/>
    <property type="match status" value="1"/>
</dbReference>
<keyword evidence="2" id="KW-0489">Methyltransferase</keyword>
<dbReference type="AlphaFoldDB" id="A0A0M3AM56"/>
<dbReference type="GO" id="GO:0032259">
    <property type="term" value="P:methylation"/>
    <property type="evidence" value="ECO:0007669"/>
    <property type="project" value="UniProtKB-KW"/>
</dbReference>
<dbReference type="PANTHER" id="PTHR20974:SF0">
    <property type="entry name" value="UPF0585 PROTEIN CG18661"/>
    <property type="match status" value="1"/>
</dbReference>
<dbReference type="PATRIC" id="fig|56193.3.peg.3490"/>
<name>A0A0M3AM56_9SPHN</name>
<proteinExistence type="predicted"/>
<dbReference type="CDD" id="cd02440">
    <property type="entry name" value="AdoMet_MTases"/>
    <property type="match status" value="1"/>
</dbReference>
<dbReference type="Proteomes" id="UP000033874">
    <property type="component" value="Unassembled WGS sequence"/>
</dbReference>
<dbReference type="EMBL" id="LBIC01000007">
    <property type="protein sequence ID" value="KKW91202.1"/>
    <property type="molecule type" value="Genomic_DNA"/>
</dbReference>
<gene>
    <name evidence="2" type="ORF">YP76_16660</name>
</gene>